<evidence type="ECO:0000256" key="1">
    <source>
        <dbReference type="SAM" id="MobiDB-lite"/>
    </source>
</evidence>
<evidence type="ECO:0000256" key="2">
    <source>
        <dbReference type="SAM" id="SignalP"/>
    </source>
</evidence>
<accession>G8QZC3</accession>
<dbReference type="HOGENOM" id="CLU_815684_0_0_10"/>
<feature type="signal peptide" evidence="2">
    <location>
        <begin position="1"/>
        <end position="21"/>
    </location>
</feature>
<dbReference type="OrthoDB" id="834772at2"/>
<proteinExistence type="predicted"/>
<dbReference type="PROSITE" id="PS51257">
    <property type="entry name" value="PROKAR_LIPOPROTEIN"/>
    <property type="match status" value="1"/>
</dbReference>
<dbReference type="eggNOG" id="COG3391">
    <property type="taxonomic scope" value="Bacteria"/>
</dbReference>
<dbReference type="KEGG" id="oho:Oweho_1561"/>
<gene>
    <name evidence="3" type="ordered locus">Oweho_1561</name>
</gene>
<feature type="region of interest" description="Disordered" evidence="1">
    <location>
        <begin position="23"/>
        <end position="69"/>
    </location>
</feature>
<dbReference type="SUPFAM" id="SSF63825">
    <property type="entry name" value="YWTD domain"/>
    <property type="match status" value="1"/>
</dbReference>
<feature type="compositionally biased region" description="Basic and acidic residues" evidence="1">
    <location>
        <begin position="47"/>
        <end position="56"/>
    </location>
</feature>
<dbReference type="AlphaFoldDB" id="G8QZC3"/>
<dbReference type="EMBL" id="CP003156">
    <property type="protein sequence ID" value="AEV32551.1"/>
    <property type="molecule type" value="Genomic_DNA"/>
</dbReference>
<feature type="compositionally biased region" description="Acidic residues" evidence="1">
    <location>
        <begin position="57"/>
        <end position="66"/>
    </location>
</feature>
<evidence type="ECO:0000313" key="3">
    <source>
        <dbReference type="EMBL" id="AEV32551.1"/>
    </source>
</evidence>
<name>G8QZC3_OWEHD</name>
<evidence type="ECO:0000313" key="4">
    <source>
        <dbReference type="Proteomes" id="UP000005631"/>
    </source>
</evidence>
<dbReference type="Proteomes" id="UP000005631">
    <property type="component" value="Chromosome"/>
</dbReference>
<dbReference type="PATRIC" id="fig|926562.3.peg.1562"/>
<protein>
    <submittedName>
        <fullName evidence="3">Uncharacterized protein</fullName>
    </submittedName>
</protein>
<reference evidence="3 4" key="1">
    <citation type="journal article" date="2012" name="Stand. Genomic Sci.">
        <title>Genome sequence of the orange-pigmented seawater bacterium Owenweeksia hongkongensis type strain (UST20020801(T)).</title>
        <authorList>
            <person name="Riedel T."/>
            <person name="Held B."/>
            <person name="Nolan M."/>
            <person name="Lucas S."/>
            <person name="Lapidus A."/>
            <person name="Tice H."/>
            <person name="Del Rio T.G."/>
            <person name="Cheng J.F."/>
            <person name="Han C."/>
            <person name="Tapia R."/>
            <person name="Goodwin L.A."/>
            <person name="Pitluck S."/>
            <person name="Liolios K."/>
            <person name="Mavromatis K."/>
            <person name="Pagani I."/>
            <person name="Ivanova N."/>
            <person name="Mikhailova N."/>
            <person name="Pati A."/>
            <person name="Chen A."/>
            <person name="Palaniappan K."/>
            <person name="Rohde M."/>
            <person name="Tindall B.J."/>
            <person name="Detter J.C."/>
            <person name="Goker M."/>
            <person name="Woyke T."/>
            <person name="Bristow J."/>
            <person name="Eisen J.A."/>
            <person name="Markowitz V."/>
            <person name="Hugenholtz P."/>
            <person name="Klenk H.P."/>
            <person name="Kyrpides N.C."/>
        </authorList>
    </citation>
    <scope>NUCLEOTIDE SEQUENCE</scope>
    <source>
        <strain evidence="4">DSM 17368 / JCM 12287 / NRRL B-23963</strain>
    </source>
</reference>
<feature type="chain" id="PRO_5003514439" evidence="2">
    <location>
        <begin position="22"/>
        <end position="353"/>
    </location>
</feature>
<organism evidence="3 4">
    <name type="scientific">Owenweeksia hongkongensis (strain DSM 17368 / CIP 108786 / JCM 12287 / NRRL B-23963 / UST20020801)</name>
    <dbReference type="NCBI Taxonomy" id="926562"/>
    <lineage>
        <taxon>Bacteria</taxon>
        <taxon>Pseudomonadati</taxon>
        <taxon>Bacteroidota</taxon>
        <taxon>Flavobacteriia</taxon>
        <taxon>Flavobacteriales</taxon>
        <taxon>Owenweeksiaceae</taxon>
        <taxon>Owenweeksia</taxon>
    </lineage>
</organism>
<keyword evidence="4" id="KW-1185">Reference proteome</keyword>
<dbReference type="STRING" id="926562.Oweho_1561"/>
<dbReference type="RefSeq" id="WP_014201907.1">
    <property type="nucleotide sequence ID" value="NC_016599.1"/>
</dbReference>
<keyword evidence="2" id="KW-0732">Signal</keyword>
<sequence length="353" mass="37995">MKSLKFLTLSACMATFFITTSCDEDDDKQTTNPTTKKEATVYGSSNSEEKVSKTEFSEDENGENETNEMSTYTVAYADADGIYYDSEADILYQNDRSNNQLRAYTNFSAETEGSTIQASLSTDASAVIGALSPLQNGREIAKSGNKIVIAQSPAGASVVSSFYIYTKTNDSLYLSNIYISPVLLWGIQLEGNTMYAVEDQSNNVVVFNDFFNKGIAAAITADMTVSIEGLVRTHGINYDADADVMVLTDIGDASSDNDGAFTVIADWNSKMNAAGNGGMIALSNQIRVEDADGMLGNPVDCAYDSRTDKVYIAERANAGGRIMAYDVPNNSGSESASYNTQFSGASAVYLHKK</sequence>